<organism evidence="2 3">
    <name type="scientific">Characodon lateralis</name>
    <dbReference type="NCBI Taxonomy" id="208331"/>
    <lineage>
        <taxon>Eukaryota</taxon>
        <taxon>Metazoa</taxon>
        <taxon>Chordata</taxon>
        <taxon>Craniata</taxon>
        <taxon>Vertebrata</taxon>
        <taxon>Euteleostomi</taxon>
        <taxon>Actinopterygii</taxon>
        <taxon>Neopterygii</taxon>
        <taxon>Teleostei</taxon>
        <taxon>Neoteleostei</taxon>
        <taxon>Acanthomorphata</taxon>
        <taxon>Ovalentaria</taxon>
        <taxon>Atherinomorphae</taxon>
        <taxon>Cyprinodontiformes</taxon>
        <taxon>Goodeidae</taxon>
        <taxon>Characodon</taxon>
    </lineage>
</organism>
<comment type="caution">
    <text evidence="2">The sequence shown here is derived from an EMBL/GenBank/DDBJ whole genome shotgun (WGS) entry which is preliminary data.</text>
</comment>
<reference evidence="2 3" key="1">
    <citation type="submission" date="2021-06" db="EMBL/GenBank/DDBJ databases">
        <authorList>
            <person name="Palmer J.M."/>
        </authorList>
    </citation>
    <scope>NUCLEOTIDE SEQUENCE [LARGE SCALE GENOMIC DNA]</scope>
    <source>
        <strain evidence="2 3">CL_MEX2019</strain>
        <tissue evidence="2">Muscle</tissue>
    </source>
</reference>
<sequence>MFSSMHPSIIPFCHLVRLNLSSSPCAPQSSSPSVLSSSSNSSKSSPMNRFSSTGTASPSSPPPSSPPPSAPERPFSSPPPQAPFSCSSVSSRRKEHLRQKSKRFHSVNQ</sequence>
<evidence type="ECO:0000313" key="2">
    <source>
        <dbReference type="EMBL" id="MED6290444.1"/>
    </source>
</evidence>
<keyword evidence="3" id="KW-1185">Reference proteome</keyword>
<feature type="region of interest" description="Disordered" evidence="1">
    <location>
        <begin position="23"/>
        <end position="109"/>
    </location>
</feature>
<proteinExistence type="predicted"/>
<feature type="compositionally biased region" description="Basic residues" evidence="1">
    <location>
        <begin position="91"/>
        <end position="109"/>
    </location>
</feature>
<dbReference type="Proteomes" id="UP001352852">
    <property type="component" value="Unassembled WGS sequence"/>
</dbReference>
<name>A0ABU7EUU4_9TELE</name>
<feature type="compositionally biased region" description="Pro residues" evidence="1">
    <location>
        <begin position="59"/>
        <end position="82"/>
    </location>
</feature>
<gene>
    <name evidence="2" type="ORF">CHARACLAT_013024</name>
</gene>
<accession>A0ABU7EUU4</accession>
<dbReference type="EMBL" id="JAHUTJ010066498">
    <property type="protein sequence ID" value="MED6290444.1"/>
    <property type="molecule type" value="Genomic_DNA"/>
</dbReference>
<evidence type="ECO:0000256" key="1">
    <source>
        <dbReference type="SAM" id="MobiDB-lite"/>
    </source>
</evidence>
<evidence type="ECO:0000313" key="3">
    <source>
        <dbReference type="Proteomes" id="UP001352852"/>
    </source>
</evidence>
<feature type="compositionally biased region" description="Low complexity" evidence="1">
    <location>
        <begin position="23"/>
        <end position="58"/>
    </location>
</feature>
<protein>
    <submittedName>
        <fullName evidence="2">Uncharacterized protein</fullName>
    </submittedName>
</protein>